<protein>
    <submittedName>
        <fullName evidence="2">2-polyprenyl-3-methyl-5-hydroxy-6-metoxy-1,4-benzoquinol methylase</fullName>
    </submittedName>
</protein>
<dbReference type="EMBL" id="FPJW01000006">
    <property type="protein sequence ID" value="SFX49646.1"/>
    <property type="molecule type" value="Genomic_DNA"/>
</dbReference>
<keyword evidence="2" id="KW-0489">Methyltransferase</keyword>
<dbReference type="PANTHER" id="PTHR43861:SF3">
    <property type="entry name" value="PUTATIVE (AFU_ORTHOLOGUE AFUA_2G14390)-RELATED"/>
    <property type="match status" value="1"/>
</dbReference>
<keyword evidence="1" id="KW-0808">Transferase</keyword>
<keyword evidence="3" id="KW-1185">Reference proteome</keyword>
<evidence type="ECO:0000313" key="3">
    <source>
        <dbReference type="Proteomes" id="UP000182350"/>
    </source>
</evidence>
<evidence type="ECO:0000256" key="1">
    <source>
        <dbReference type="ARBA" id="ARBA00022679"/>
    </source>
</evidence>
<sequence>MSQQLAVVAERLLSRLTLNSDQHWLDFGAGTGLLSLPLAQQVAQVTALDTSAAMLAVLAEKGQTNIQTLQQDVFAGLPAVYAGVVSCMALHHVEDTLGLLRIFHQHLQPAGQLALVDLYAEDGSFHGDNEGKGVKHLGFEPAELQALAEQAGFQAVTFTEILHLQHRNGRDYPLFLMQARASG</sequence>
<name>A0A1K1XJB5_9GAMM</name>
<dbReference type="AlphaFoldDB" id="A0A1K1XJB5"/>
<evidence type="ECO:0000313" key="2">
    <source>
        <dbReference type="EMBL" id="SFX49646.1"/>
    </source>
</evidence>
<dbReference type="Gene3D" id="3.40.50.150">
    <property type="entry name" value="Vaccinia Virus protein VP39"/>
    <property type="match status" value="1"/>
</dbReference>
<gene>
    <name evidence="2" type="ORF">SAMN02745752_01865</name>
</gene>
<dbReference type="Pfam" id="PF13489">
    <property type="entry name" value="Methyltransf_23"/>
    <property type="match status" value="1"/>
</dbReference>
<proteinExistence type="predicted"/>
<dbReference type="PANTHER" id="PTHR43861">
    <property type="entry name" value="TRANS-ACONITATE 2-METHYLTRANSFERASE-RELATED"/>
    <property type="match status" value="1"/>
</dbReference>
<organism evidence="2 3">
    <name type="scientific">Marinospirillum alkaliphilum DSM 21637</name>
    <dbReference type="NCBI Taxonomy" id="1122209"/>
    <lineage>
        <taxon>Bacteria</taxon>
        <taxon>Pseudomonadati</taxon>
        <taxon>Pseudomonadota</taxon>
        <taxon>Gammaproteobacteria</taxon>
        <taxon>Oceanospirillales</taxon>
        <taxon>Oceanospirillaceae</taxon>
        <taxon>Marinospirillum</taxon>
    </lineage>
</organism>
<dbReference type="SUPFAM" id="SSF53335">
    <property type="entry name" value="S-adenosyl-L-methionine-dependent methyltransferases"/>
    <property type="match status" value="1"/>
</dbReference>
<dbReference type="InterPro" id="IPR029063">
    <property type="entry name" value="SAM-dependent_MTases_sf"/>
</dbReference>
<dbReference type="GO" id="GO:0008168">
    <property type="term" value="F:methyltransferase activity"/>
    <property type="evidence" value="ECO:0007669"/>
    <property type="project" value="UniProtKB-KW"/>
</dbReference>
<dbReference type="STRING" id="1122209.SAMN02745752_01865"/>
<accession>A0A1K1XJB5</accession>
<dbReference type="Proteomes" id="UP000182350">
    <property type="component" value="Unassembled WGS sequence"/>
</dbReference>
<dbReference type="GO" id="GO:0032259">
    <property type="term" value="P:methylation"/>
    <property type="evidence" value="ECO:0007669"/>
    <property type="project" value="UniProtKB-KW"/>
</dbReference>
<dbReference type="CDD" id="cd02440">
    <property type="entry name" value="AdoMet_MTases"/>
    <property type="match status" value="1"/>
</dbReference>
<reference evidence="2 3" key="1">
    <citation type="submission" date="2016-11" db="EMBL/GenBank/DDBJ databases">
        <authorList>
            <person name="Jaros S."/>
            <person name="Januszkiewicz K."/>
            <person name="Wedrychowicz H."/>
        </authorList>
    </citation>
    <scope>NUCLEOTIDE SEQUENCE [LARGE SCALE GENOMIC DNA]</scope>
    <source>
        <strain evidence="2 3">DSM 21637</strain>
    </source>
</reference>